<proteinExistence type="predicted"/>
<comment type="caution">
    <text evidence="3">The sequence shown here is derived from an EMBL/GenBank/DDBJ whole genome shotgun (WGS) entry which is preliminary data.</text>
</comment>
<keyword evidence="4" id="KW-1185">Reference proteome</keyword>
<dbReference type="CDD" id="cd04301">
    <property type="entry name" value="NAT_SF"/>
    <property type="match status" value="1"/>
</dbReference>
<dbReference type="GO" id="GO:0008080">
    <property type="term" value="F:N-acetyltransferase activity"/>
    <property type="evidence" value="ECO:0007669"/>
    <property type="project" value="InterPro"/>
</dbReference>
<dbReference type="SUPFAM" id="SSF55729">
    <property type="entry name" value="Acyl-CoA N-acyltransferases (Nat)"/>
    <property type="match status" value="1"/>
</dbReference>
<dbReference type="Gene3D" id="3.40.630.30">
    <property type="match status" value="1"/>
</dbReference>
<evidence type="ECO:0000259" key="2">
    <source>
        <dbReference type="PROSITE" id="PS51186"/>
    </source>
</evidence>
<name>A0A2T7BQA5_9BACT</name>
<dbReference type="PROSITE" id="PS51186">
    <property type="entry name" value="GNAT"/>
    <property type="match status" value="1"/>
</dbReference>
<sequence length="146" mass="16467">MFSFRVLVYGSKAYEDMVSLRDAILRKPLGLSFSPEYLAREKDDILIGGFTTTHPERMVGCCILSRVDNNTVQLRQMAVANEYQQQGVGSDLVEFAEAQAISAGYKTLMMHARNVAQGFYTKLGYQTVGPEFEEVGIPHYEMRKNL</sequence>
<evidence type="ECO:0000313" key="3">
    <source>
        <dbReference type="EMBL" id="PUZ29830.1"/>
    </source>
</evidence>
<evidence type="ECO:0000256" key="1">
    <source>
        <dbReference type="ARBA" id="ARBA00022679"/>
    </source>
</evidence>
<dbReference type="AlphaFoldDB" id="A0A2T7BQA5"/>
<accession>A0A2T7BQA5</accession>
<dbReference type="Pfam" id="PF13673">
    <property type="entry name" value="Acetyltransf_10"/>
    <property type="match status" value="1"/>
</dbReference>
<keyword evidence="1 3" id="KW-0808">Transferase</keyword>
<dbReference type="EMBL" id="QCYK01000001">
    <property type="protein sequence ID" value="PUZ29830.1"/>
    <property type="molecule type" value="Genomic_DNA"/>
</dbReference>
<protein>
    <submittedName>
        <fullName evidence="3">GNAT family N-acetyltransferase</fullName>
    </submittedName>
</protein>
<feature type="domain" description="N-acetyltransferase" evidence="2">
    <location>
        <begin position="4"/>
        <end position="146"/>
    </location>
</feature>
<gene>
    <name evidence="3" type="ORF">DCC81_05015</name>
</gene>
<dbReference type="InterPro" id="IPR016181">
    <property type="entry name" value="Acyl_CoA_acyltransferase"/>
</dbReference>
<dbReference type="Proteomes" id="UP000244450">
    <property type="component" value="Unassembled WGS sequence"/>
</dbReference>
<dbReference type="InterPro" id="IPR050769">
    <property type="entry name" value="NAT_camello-type"/>
</dbReference>
<dbReference type="PANTHER" id="PTHR13947">
    <property type="entry name" value="GNAT FAMILY N-ACETYLTRANSFERASE"/>
    <property type="match status" value="1"/>
</dbReference>
<dbReference type="OrthoDB" id="2352823at2"/>
<organism evidence="3 4">
    <name type="scientific">Chitinophaga parva</name>
    <dbReference type="NCBI Taxonomy" id="2169414"/>
    <lineage>
        <taxon>Bacteria</taxon>
        <taxon>Pseudomonadati</taxon>
        <taxon>Bacteroidota</taxon>
        <taxon>Chitinophagia</taxon>
        <taxon>Chitinophagales</taxon>
        <taxon>Chitinophagaceae</taxon>
        <taxon>Chitinophaga</taxon>
    </lineage>
</organism>
<reference evidence="3 4" key="1">
    <citation type="submission" date="2018-04" db="EMBL/GenBank/DDBJ databases">
        <title>Chitinophaga fuyangensis sp. nov., isolated from soil in a chemical factory.</title>
        <authorList>
            <person name="Chen K."/>
        </authorList>
    </citation>
    <scope>NUCLEOTIDE SEQUENCE [LARGE SCALE GENOMIC DNA]</scope>
    <source>
        <strain evidence="3 4">LY-1</strain>
    </source>
</reference>
<dbReference type="PANTHER" id="PTHR13947:SF37">
    <property type="entry name" value="LD18367P"/>
    <property type="match status" value="1"/>
</dbReference>
<dbReference type="InterPro" id="IPR000182">
    <property type="entry name" value="GNAT_dom"/>
</dbReference>
<evidence type="ECO:0000313" key="4">
    <source>
        <dbReference type="Proteomes" id="UP000244450"/>
    </source>
</evidence>